<dbReference type="AlphaFoldDB" id="A0A9W7ZPE5"/>
<organism evidence="7 8">
    <name type="scientific">Mycoemilia scoparia</name>
    <dbReference type="NCBI Taxonomy" id="417184"/>
    <lineage>
        <taxon>Eukaryota</taxon>
        <taxon>Fungi</taxon>
        <taxon>Fungi incertae sedis</taxon>
        <taxon>Zoopagomycota</taxon>
        <taxon>Kickxellomycotina</taxon>
        <taxon>Kickxellomycetes</taxon>
        <taxon>Kickxellales</taxon>
        <taxon>Kickxellaceae</taxon>
        <taxon>Mycoemilia</taxon>
    </lineage>
</organism>
<evidence type="ECO:0000313" key="8">
    <source>
        <dbReference type="Proteomes" id="UP001150538"/>
    </source>
</evidence>
<feature type="compositionally biased region" description="Low complexity" evidence="5">
    <location>
        <begin position="8"/>
        <end position="19"/>
    </location>
</feature>
<dbReference type="GO" id="GO:0046872">
    <property type="term" value="F:metal ion binding"/>
    <property type="evidence" value="ECO:0007669"/>
    <property type="project" value="UniProtKB-UniRule"/>
</dbReference>
<comment type="similarity">
    <text evidence="4">Belongs to the cytochrome b5 family.</text>
</comment>
<gene>
    <name evidence="7" type="ORF">H4219_005074</name>
</gene>
<dbReference type="Pfam" id="PF00173">
    <property type="entry name" value="Cyt-b5"/>
    <property type="match status" value="1"/>
</dbReference>
<dbReference type="Gene3D" id="3.10.120.10">
    <property type="entry name" value="Cytochrome b5-like heme/steroid binding domain"/>
    <property type="match status" value="1"/>
</dbReference>
<accession>A0A9W7ZPE5</accession>
<evidence type="ECO:0000256" key="1">
    <source>
        <dbReference type="ARBA" id="ARBA00022617"/>
    </source>
</evidence>
<keyword evidence="3 4" id="KW-0408">Iron</keyword>
<feature type="region of interest" description="Disordered" evidence="5">
    <location>
        <begin position="1"/>
        <end position="43"/>
    </location>
</feature>
<dbReference type="GO" id="GO:0005737">
    <property type="term" value="C:cytoplasm"/>
    <property type="evidence" value="ECO:0007669"/>
    <property type="project" value="TreeGrafter"/>
</dbReference>
<dbReference type="FunFam" id="3.10.120.10:FF:000001">
    <property type="entry name" value="Cytochrome b5 reductase 4"/>
    <property type="match status" value="1"/>
</dbReference>
<evidence type="ECO:0000313" key="7">
    <source>
        <dbReference type="EMBL" id="KAJ1913751.1"/>
    </source>
</evidence>
<dbReference type="GO" id="GO:0020037">
    <property type="term" value="F:heme binding"/>
    <property type="evidence" value="ECO:0007669"/>
    <property type="project" value="UniProtKB-UniRule"/>
</dbReference>
<dbReference type="InterPro" id="IPR018506">
    <property type="entry name" value="Cyt_B5_heme-BS"/>
</dbReference>
<evidence type="ECO:0000256" key="2">
    <source>
        <dbReference type="ARBA" id="ARBA00022723"/>
    </source>
</evidence>
<keyword evidence="8" id="KW-1185">Reference proteome</keyword>
<sequence>MASSPQVASSTGSNNNSAGQQKPVGRNKIALQPGHSPMDWARLKDSGKDLKGVTEFREYTLEEIAKHNKPDDCWVAIQGFVYNVTAYLDFHPGGRKQLMRAAGKDGTEMFKKMHSWVNAPHILDKCCIGMLAKK</sequence>
<dbReference type="OrthoDB" id="432299at2759"/>
<dbReference type="GO" id="GO:0004128">
    <property type="term" value="F:cytochrome-b5 reductase activity, acting on NAD(P)H"/>
    <property type="evidence" value="ECO:0007669"/>
    <property type="project" value="TreeGrafter"/>
</dbReference>
<keyword evidence="1 4" id="KW-0349">Heme</keyword>
<dbReference type="PROSITE" id="PS00191">
    <property type="entry name" value="CYTOCHROME_B5_1"/>
    <property type="match status" value="1"/>
</dbReference>
<dbReference type="InterPro" id="IPR001199">
    <property type="entry name" value="Cyt_B5-like_heme/steroid-bd"/>
</dbReference>
<dbReference type="EMBL" id="JANBPU010000241">
    <property type="protein sequence ID" value="KAJ1913751.1"/>
    <property type="molecule type" value="Genomic_DNA"/>
</dbReference>
<feature type="domain" description="Cytochrome b5 heme-binding" evidence="6">
    <location>
        <begin position="56"/>
        <end position="132"/>
    </location>
</feature>
<dbReference type="PRINTS" id="PR00363">
    <property type="entry name" value="CYTOCHROMEB5"/>
</dbReference>
<dbReference type="PROSITE" id="PS50255">
    <property type="entry name" value="CYTOCHROME_B5_2"/>
    <property type="match status" value="1"/>
</dbReference>
<keyword evidence="2 4" id="KW-0479">Metal-binding</keyword>
<dbReference type="SMART" id="SM01117">
    <property type="entry name" value="Cyt-b5"/>
    <property type="match status" value="1"/>
</dbReference>
<dbReference type="InterPro" id="IPR051872">
    <property type="entry name" value="Cytochrome_b5/Flavoprotein_Rdt"/>
</dbReference>
<dbReference type="SUPFAM" id="SSF55856">
    <property type="entry name" value="Cytochrome b5-like heme/steroid binding domain"/>
    <property type="match status" value="1"/>
</dbReference>
<protein>
    <recommendedName>
        <fullName evidence="6">Cytochrome b5 heme-binding domain-containing protein</fullName>
    </recommendedName>
</protein>
<evidence type="ECO:0000259" key="6">
    <source>
        <dbReference type="PROSITE" id="PS50255"/>
    </source>
</evidence>
<dbReference type="PANTHER" id="PTHR46237">
    <property type="entry name" value="CYTOCHROME B5 REDUCTASE 4 FAMILY MEMBER"/>
    <property type="match status" value="1"/>
</dbReference>
<reference evidence="7" key="1">
    <citation type="submission" date="2022-07" db="EMBL/GenBank/DDBJ databases">
        <title>Phylogenomic reconstructions and comparative analyses of Kickxellomycotina fungi.</title>
        <authorList>
            <person name="Reynolds N.K."/>
            <person name="Stajich J.E."/>
            <person name="Barry K."/>
            <person name="Grigoriev I.V."/>
            <person name="Crous P."/>
            <person name="Smith M.E."/>
        </authorList>
    </citation>
    <scope>NUCLEOTIDE SEQUENCE</scope>
    <source>
        <strain evidence="7">NBRC 100468</strain>
    </source>
</reference>
<dbReference type="Proteomes" id="UP001150538">
    <property type="component" value="Unassembled WGS sequence"/>
</dbReference>
<dbReference type="InterPro" id="IPR036400">
    <property type="entry name" value="Cyt_B5-like_heme/steroid_sf"/>
</dbReference>
<evidence type="ECO:0000256" key="5">
    <source>
        <dbReference type="SAM" id="MobiDB-lite"/>
    </source>
</evidence>
<dbReference type="PANTHER" id="PTHR46237:SF1">
    <property type="entry name" value="CYTOCHROME B5 REDUCTASE 4"/>
    <property type="match status" value="1"/>
</dbReference>
<evidence type="ECO:0000256" key="4">
    <source>
        <dbReference type="RuleBase" id="RU362121"/>
    </source>
</evidence>
<proteinExistence type="inferred from homology"/>
<comment type="caution">
    <text evidence="7">The sequence shown here is derived from an EMBL/GenBank/DDBJ whole genome shotgun (WGS) entry which is preliminary data.</text>
</comment>
<name>A0A9W7ZPE5_9FUNG</name>
<evidence type="ECO:0000256" key="3">
    <source>
        <dbReference type="ARBA" id="ARBA00023004"/>
    </source>
</evidence>